<dbReference type="Pfam" id="PF00378">
    <property type="entry name" value="ECH_1"/>
    <property type="match status" value="1"/>
</dbReference>
<dbReference type="Pfam" id="PF03147">
    <property type="entry name" value="FDX-ACB"/>
    <property type="match status" value="1"/>
</dbReference>
<dbReference type="InterPro" id="IPR002319">
    <property type="entry name" value="Phenylalanyl-tRNA_Synthase"/>
</dbReference>
<evidence type="ECO:0000256" key="47">
    <source>
        <dbReference type="ARBA" id="ARBA00062153"/>
    </source>
</evidence>
<dbReference type="SUPFAM" id="SSF48179">
    <property type="entry name" value="6-phosphogluconate dehydrogenase C-terminal domain-like"/>
    <property type="match status" value="2"/>
</dbReference>
<dbReference type="EMBL" id="VIIS01001652">
    <property type="protein sequence ID" value="KAF0294886.1"/>
    <property type="molecule type" value="Genomic_DNA"/>
</dbReference>
<keyword evidence="24" id="KW-0443">Lipid metabolism</keyword>
<dbReference type="PANTHER" id="PTHR43612:SF3">
    <property type="entry name" value="TRIFUNCTIONAL ENZYME SUBUNIT ALPHA, MITOCHONDRIAL"/>
    <property type="match status" value="1"/>
</dbReference>
<dbReference type="InterPro" id="IPR036291">
    <property type="entry name" value="NAD(P)-bd_dom_sf"/>
</dbReference>
<evidence type="ECO:0000256" key="2">
    <source>
        <dbReference type="ARBA" id="ARBA00004273"/>
    </source>
</evidence>
<dbReference type="Gene3D" id="3.30.70.380">
    <property type="entry name" value="Ferrodoxin-fold anticodon-binding domain"/>
    <property type="match status" value="1"/>
</dbReference>
<evidence type="ECO:0000256" key="15">
    <source>
        <dbReference type="ARBA" id="ARBA00022741"/>
    </source>
</evidence>
<evidence type="ECO:0000256" key="13">
    <source>
        <dbReference type="ARBA" id="ARBA00022598"/>
    </source>
</evidence>
<comment type="subcellular location">
    <subcellularLocation>
        <location evidence="2">Mitochondrion inner membrane</location>
    </subcellularLocation>
    <subcellularLocation>
        <location evidence="3">Mitochondrion matrix</location>
    </subcellularLocation>
</comment>
<comment type="pathway">
    <text evidence="4">Lipid metabolism; fatty acid beta-oxidation.</text>
</comment>
<evidence type="ECO:0000256" key="4">
    <source>
        <dbReference type="ARBA" id="ARBA00005005"/>
    </source>
</evidence>
<evidence type="ECO:0000256" key="46">
    <source>
        <dbReference type="ARBA" id="ARBA00060211"/>
    </source>
</evidence>
<evidence type="ECO:0000256" key="20">
    <source>
        <dbReference type="ARBA" id="ARBA00022946"/>
    </source>
</evidence>
<comment type="catalytic activity">
    <reaction evidence="45">
        <text>1'-[1,2-di-(9Z,12Z-octadecadienoyl)-sn-glycero-3-phospho]-3'-[1-(9Z,12Z-octadecadienoyl)-sn-glycero-3-phospho]-glycerol + hexadecanoyl-CoA = 1'-[1,2-di-(9Z,12Z-octadecadienoyl)-sn-glycero-3-phospho]-3'-[1-(9Z,12Z-octadecadienoyl)-2-hexadecanoyl-sn-glycero-3-phospho]-glycerol + CoA</text>
        <dbReference type="Rhea" id="RHEA:43680"/>
        <dbReference type="ChEBI" id="CHEBI:57287"/>
        <dbReference type="ChEBI" id="CHEBI:57379"/>
        <dbReference type="ChEBI" id="CHEBI:83580"/>
        <dbReference type="ChEBI" id="CHEBI:83583"/>
    </reaction>
    <physiologicalReaction direction="left-to-right" evidence="45">
        <dbReference type="Rhea" id="RHEA:43681"/>
    </physiologicalReaction>
</comment>
<evidence type="ECO:0000256" key="11">
    <source>
        <dbReference type="ARBA" id="ARBA00022481"/>
    </source>
</evidence>
<dbReference type="InterPro" id="IPR001753">
    <property type="entry name" value="Enoyl-CoA_hydra/iso"/>
</dbReference>
<evidence type="ECO:0000256" key="35">
    <source>
        <dbReference type="ARBA" id="ARBA00049556"/>
    </source>
</evidence>
<feature type="site" description="Important for hydroxyacyl-coenzyme A dehydrogenase activity" evidence="54">
    <location>
        <position position="498"/>
    </location>
</feature>
<dbReference type="PROSITE" id="PS50862">
    <property type="entry name" value="AA_TRNA_LIGASE_II"/>
    <property type="match status" value="1"/>
</dbReference>
<dbReference type="GO" id="GO:0016740">
    <property type="term" value="F:transferase activity"/>
    <property type="evidence" value="ECO:0007669"/>
    <property type="project" value="UniProtKB-KW"/>
</dbReference>
<keyword evidence="17" id="KW-0276">Fatty acid metabolism</keyword>
<comment type="catalytic activity">
    <reaction evidence="32">
        <text>(3S)-hydroxyhexadecanoyl-CoA + NAD(+) = 3-oxohexadecanoyl-CoA + NADH + H(+)</text>
        <dbReference type="Rhea" id="RHEA:31159"/>
        <dbReference type="ChEBI" id="CHEBI:15378"/>
        <dbReference type="ChEBI" id="CHEBI:57349"/>
        <dbReference type="ChEBI" id="CHEBI:57540"/>
        <dbReference type="ChEBI" id="CHEBI:57945"/>
        <dbReference type="ChEBI" id="CHEBI:62613"/>
    </reaction>
    <physiologicalReaction direction="left-to-right" evidence="32">
        <dbReference type="Rhea" id="RHEA:31160"/>
    </physiologicalReaction>
</comment>
<evidence type="ECO:0000256" key="51">
    <source>
        <dbReference type="ARBA" id="ARBA00077617"/>
    </source>
</evidence>
<evidence type="ECO:0000259" key="56">
    <source>
        <dbReference type="PROSITE" id="PS51447"/>
    </source>
</evidence>
<evidence type="ECO:0000256" key="12">
    <source>
        <dbReference type="ARBA" id="ARBA00022553"/>
    </source>
</evidence>
<keyword evidence="18" id="KW-0067">ATP-binding</keyword>
<reference evidence="57 58" key="1">
    <citation type="submission" date="2019-07" db="EMBL/GenBank/DDBJ databases">
        <title>Draft genome assembly of a fouling barnacle, Amphibalanus amphitrite (Darwin, 1854): The first reference genome for Thecostraca.</title>
        <authorList>
            <person name="Kim W."/>
        </authorList>
    </citation>
    <scope>NUCLEOTIDE SEQUENCE [LARGE SCALE GENOMIC DNA]</scope>
    <source>
        <strain evidence="57">SNU_AA5</strain>
        <tissue evidence="57">Soma without cirri and trophi</tissue>
    </source>
</reference>
<evidence type="ECO:0000256" key="23">
    <source>
        <dbReference type="ARBA" id="ARBA00023027"/>
    </source>
</evidence>
<comment type="catalytic activity">
    <reaction evidence="41">
        <text>(3S)-3-hydroxydodecanoyl-CoA = (2E)-dodecenoyl-CoA + H2O</text>
        <dbReference type="Rhea" id="RHEA:31075"/>
        <dbReference type="ChEBI" id="CHEBI:15377"/>
        <dbReference type="ChEBI" id="CHEBI:57330"/>
        <dbReference type="ChEBI" id="CHEBI:62558"/>
    </reaction>
    <physiologicalReaction direction="right-to-left" evidence="41">
        <dbReference type="Rhea" id="RHEA:31077"/>
    </physiologicalReaction>
</comment>
<evidence type="ECO:0000256" key="44">
    <source>
        <dbReference type="ARBA" id="ARBA00052945"/>
    </source>
</evidence>
<keyword evidence="25" id="KW-0496">Mitochondrion</keyword>
<feature type="active site" description="For hydroxyacyl-coenzyme A dehydrogenase activity" evidence="53">
    <location>
        <position position="510"/>
    </location>
</feature>
<dbReference type="InterPro" id="IPR029045">
    <property type="entry name" value="ClpP/crotonase-like_dom_sf"/>
</dbReference>
<dbReference type="Gene3D" id="3.90.226.10">
    <property type="entry name" value="2-enoyl-CoA Hydratase, Chain A, domain 1"/>
    <property type="match status" value="1"/>
</dbReference>
<evidence type="ECO:0000256" key="8">
    <source>
        <dbReference type="ARBA" id="ARBA00011245"/>
    </source>
</evidence>
<dbReference type="Gene3D" id="3.40.50.720">
    <property type="entry name" value="NAD(P)-binding Rossmann-like Domain"/>
    <property type="match status" value="1"/>
</dbReference>
<dbReference type="FunFam" id="3.90.226.10:FF:000011">
    <property type="entry name" value="Fatty acid oxidation complex subunit alpha"/>
    <property type="match status" value="1"/>
</dbReference>
<dbReference type="NCBIfam" id="TIGR02441">
    <property type="entry name" value="fa_ox_alpha_mit"/>
    <property type="match status" value="1"/>
</dbReference>
<evidence type="ECO:0000256" key="3">
    <source>
        <dbReference type="ARBA" id="ARBA00004305"/>
    </source>
</evidence>
<dbReference type="NCBIfam" id="TIGR00469">
    <property type="entry name" value="pheS_mito"/>
    <property type="match status" value="1"/>
</dbReference>
<comment type="subunit">
    <text evidence="47">Heterotetramer of 2 alpha/HADHA and 2 beta/HADHB subunits; forms the mitochondrial trifunctional enzyme. Also purified as higher order heterooligomers including a 4 alpha/HADHA and 4 beta/HADHB heterooligomer which physiological significance remains unclear. The mitochondrial trifunctional enzyme interacts with MTLN.</text>
</comment>
<dbReference type="InterPro" id="IPR006180">
    <property type="entry name" value="3-OHacyl-CoA_DH_CS"/>
</dbReference>
<evidence type="ECO:0000256" key="25">
    <source>
        <dbReference type="ARBA" id="ARBA00023128"/>
    </source>
</evidence>
<evidence type="ECO:0000256" key="39">
    <source>
        <dbReference type="ARBA" id="ARBA00051877"/>
    </source>
</evidence>
<comment type="similarity">
    <text evidence="5">In the central section; belongs to the 3-hydroxyacyl-CoA dehydrogenase family.</text>
</comment>
<evidence type="ECO:0000256" key="7">
    <source>
        <dbReference type="ARBA" id="ARBA00008750"/>
    </source>
</evidence>
<keyword evidence="58" id="KW-1185">Reference proteome</keyword>
<dbReference type="Gene3D" id="3.30.930.10">
    <property type="entry name" value="Bira Bifunctional Protein, Domain 2"/>
    <property type="match status" value="1"/>
</dbReference>
<dbReference type="CDD" id="cd06558">
    <property type="entry name" value="crotonase-like"/>
    <property type="match status" value="1"/>
</dbReference>
<dbReference type="GO" id="GO:0004826">
    <property type="term" value="F:phenylalanine-tRNA ligase activity"/>
    <property type="evidence" value="ECO:0007669"/>
    <property type="project" value="UniProtKB-EC"/>
</dbReference>
<dbReference type="SMART" id="SM00896">
    <property type="entry name" value="FDX-ACB"/>
    <property type="match status" value="1"/>
</dbReference>
<dbReference type="FunFam" id="1.10.1040.50:FF:000002">
    <property type="entry name" value="Trifunctional enzyme subunit alpha, mitochondrial"/>
    <property type="match status" value="1"/>
</dbReference>
<dbReference type="InterPro" id="IPR012803">
    <property type="entry name" value="Fa_ox_alpha_mit"/>
</dbReference>
<gene>
    <name evidence="57" type="primary">HADHA_0</name>
    <name evidence="57" type="ORF">FJT64_007520</name>
</gene>
<dbReference type="Pfam" id="PF01409">
    <property type="entry name" value="tRNA-synt_2d"/>
    <property type="match status" value="2"/>
</dbReference>
<comment type="catalytic activity">
    <reaction evidence="31">
        <text>a (3S)-3-hydroxyacyl-CoA = a (2E)-enoyl-CoA + H2O</text>
        <dbReference type="Rhea" id="RHEA:16105"/>
        <dbReference type="ChEBI" id="CHEBI:15377"/>
        <dbReference type="ChEBI" id="CHEBI:57318"/>
        <dbReference type="ChEBI" id="CHEBI:58856"/>
        <dbReference type="EC" id="4.2.1.17"/>
    </reaction>
    <physiologicalReaction direction="right-to-left" evidence="31">
        <dbReference type="Rhea" id="RHEA:16107"/>
    </physiologicalReaction>
</comment>
<keyword evidence="13" id="KW-0436">Ligase</keyword>
<comment type="catalytic activity">
    <reaction evidence="1">
        <text>(3S)-hydroxyhexadecanoyl-CoA = (2E)-hexadecenoyl-CoA + H2O</text>
        <dbReference type="Rhea" id="RHEA:31163"/>
        <dbReference type="ChEBI" id="CHEBI:15377"/>
        <dbReference type="ChEBI" id="CHEBI:61526"/>
        <dbReference type="ChEBI" id="CHEBI:62613"/>
    </reaction>
    <physiologicalReaction direction="right-to-left" evidence="1">
        <dbReference type="Rhea" id="RHEA:31165"/>
    </physiologicalReaction>
</comment>
<comment type="catalytic activity">
    <reaction evidence="38">
        <text>a 4-saturated-(3S)-3-hydroxyacyl-CoA = a (3E)-enoyl-CoA + H2O</text>
        <dbReference type="Rhea" id="RHEA:20724"/>
        <dbReference type="ChEBI" id="CHEBI:15377"/>
        <dbReference type="ChEBI" id="CHEBI:58521"/>
        <dbReference type="ChEBI" id="CHEBI:137480"/>
        <dbReference type="EC" id="4.2.1.17"/>
    </reaction>
    <physiologicalReaction direction="right-to-left" evidence="38">
        <dbReference type="Rhea" id="RHEA:20726"/>
    </physiologicalReaction>
</comment>
<evidence type="ECO:0000256" key="48">
    <source>
        <dbReference type="ARBA" id="ARBA00066806"/>
    </source>
</evidence>
<keyword evidence="22" id="KW-0560">Oxidoreductase</keyword>
<evidence type="ECO:0000256" key="45">
    <source>
        <dbReference type="ARBA" id="ARBA00052989"/>
    </source>
</evidence>
<dbReference type="GO" id="GO:0016507">
    <property type="term" value="C:mitochondrial fatty acid beta-oxidation multienzyme complex"/>
    <property type="evidence" value="ECO:0007669"/>
    <property type="project" value="InterPro"/>
</dbReference>
<evidence type="ECO:0000256" key="6">
    <source>
        <dbReference type="ARBA" id="ARBA00008226"/>
    </source>
</evidence>
<dbReference type="Gene3D" id="1.10.1040.50">
    <property type="match status" value="1"/>
</dbReference>
<keyword evidence="16" id="KW-0999">Mitochondrion inner membrane</keyword>
<dbReference type="GO" id="GO:0005743">
    <property type="term" value="C:mitochondrial inner membrane"/>
    <property type="evidence" value="ECO:0007669"/>
    <property type="project" value="UniProtKB-SubCell"/>
</dbReference>
<proteinExistence type="inferred from homology"/>
<dbReference type="EC" id="1.1.1.211" evidence="48"/>
<evidence type="ECO:0000256" key="31">
    <source>
        <dbReference type="ARBA" id="ARBA00035854"/>
    </source>
</evidence>
<evidence type="ECO:0000256" key="24">
    <source>
        <dbReference type="ARBA" id="ARBA00023098"/>
    </source>
</evidence>
<evidence type="ECO:0000256" key="38">
    <source>
        <dbReference type="ARBA" id="ARBA00051215"/>
    </source>
</evidence>
<dbReference type="UniPathway" id="UPA00659"/>
<dbReference type="FunFam" id="3.30.930.10:FF:000041">
    <property type="entry name" value="Phenylalanyl-tRNA synthetase 2, mitochondrial"/>
    <property type="match status" value="1"/>
</dbReference>
<evidence type="ECO:0000256" key="30">
    <source>
        <dbReference type="ARBA" id="ARBA00031194"/>
    </source>
</evidence>
<comment type="catalytic activity">
    <reaction evidence="39">
        <text>(3S)-hydroxyoctanoyl-CoA = (2E)-octenoyl-CoA + H2O</text>
        <dbReference type="Rhea" id="RHEA:31199"/>
        <dbReference type="ChEBI" id="CHEBI:15377"/>
        <dbReference type="ChEBI" id="CHEBI:62242"/>
        <dbReference type="ChEBI" id="CHEBI:62617"/>
    </reaction>
    <physiologicalReaction direction="right-to-left" evidence="39">
        <dbReference type="Rhea" id="RHEA:31201"/>
    </physiologicalReaction>
</comment>
<evidence type="ECO:0000256" key="26">
    <source>
        <dbReference type="ARBA" id="ARBA00023136"/>
    </source>
</evidence>
<keyword evidence="28" id="KW-0456">Lyase</keyword>
<dbReference type="Proteomes" id="UP000440578">
    <property type="component" value="Unassembled WGS sequence"/>
</dbReference>
<evidence type="ECO:0000313" key="57">
    <source>
        <dbReference type="EMBL" id="KAF0294886.1"/>
    </source>
</evidence>
<dbReference type="Pfam" id="PF00725">
    <property type="entry name" value="3HCDH"/>
    <property type="match status" value="1"/>
</dbReference>
<comment type="similarity">
    <text evidence="6">Belongs to the class-II aminoacyl-tRNA synthetase family.</text>
</comment>
<dbReference type="InterPro" id="IPR005121">
    <property type="entry name" value="Fdx_antiC-bd"/>
</dbReference>
<comment type="catalytic activity">
    <reaction evidence="35">
        <text>a (3S)-3-hydroxyacyl-CoA + NAD(+) = a 3-oxoacyl-CoA + NADH + H(+)</text>
        <dbReference type="Rhea" id="RHEA:22432"/>
        <dbReference type="ChEBI" id="CHEBI:15378"/>
        <dbReference type="ChEBI" id="CHEBI:57318"/>
        <dbReference type="ChEBI" id="CHEBI:57540"/>
        <dbReference type="ChEBI" id="CHEBI:57945"/>
        <dbReference type="ChEBI" id="CHEBI:90726"/>
        <dbReference type="EC" id="1.1.1.35"/>
    </reaction>
</comment>
<sequence length="1217" mass="134030">MSIRAASALRHFSHSLLLPSRFGPAASWRLFATTNPAAVNQHVKLEKQGDVAILRLDSPGKVNVLNQPVMEEMAEAMKAVQADPSVNAAVLISSKPGNFIAGADISMLERVQSVEEGQALSKACQDLLDEMEASKKPFVSAIMGTALGGGLEVAMATHYRVAVKGKASLGVPEVLLGLLPGGGGTQRLPRLTSVPNALDMALTGKMVKADKAKKLGLVDALVNPLGPGLKDPDTRTLEYLEEVAVKTASQLASGKLKPKREKGMMDKVMNFALKYDYPKNFVFNKARAQVMKQTNGLYPAPLKILDVIRAGVDGGFKKGLEAECRGFGELAVTPECRGLIGLFHGQTECKKNRFGKPQHKAQKLAVLGAGLMGAGIAQVSVDKGMQCILKDMNTKGLARGINQVEAGIKKKVKRRAITSFQGEQYMSNLIPTITYEGFDKADMVIEAVFEDLAIKHKVLQATEEVIPEHCIFASNTSALPITKIAAVSKRPEKVIGMHYFSPVDKMQLLEIITTDKTSKDTAASAVDVGLRQGKVVITVKDGPGFYTTRILAPMLAENIRVLQEGASPKDLDRLTKNYGWPVGMATLADEVGLDVAMHVSADLGAVFGERFSGGNVEVIKEMVEAGFMGRKSGKGMYLYPKDTKERPINEGALEILKKYSLAPRGLSSDADIQLRLVARFVNEAVLCLQEGILASPVEGDIGAVFGLGFPPFTGGPFRFVDRIGAGQLVKDMERFAAVYGVGFEPCQLLRDQAASGAKFYPAKLVATDLAMRCQRLLLELLGQRVCSRTSRGPLLGHHRCPWPSRLPGRYSSSAPPLVIEGVEYQPDDWTNVTPRILEHVGRRLHEHPQHPLCLIKKRITRYMHSAFRNARGNPLFSLHERLGPVVSVAANFDSLLVPADHPSRRRSDNYYVRRDTVLRAHTSAHQTELLTAGLDAFLVAGDVYRRDEIDRTHYPVFHQMEGVRVMNREQLFGVMADPQLRLFDPSPGPRRPEKQETHSLEAVKLMEHELKTCLEGLAKRLFGADIEYRWVNCYFPFTHPSWELEVRLDDDWLEVLGCGIMEQRILDNSGVGDRIGWAFGLGLERLAMKLYNIPDIRLFWSRDSGFLNQFKVDDCEQSVQYKPVSQYPQCSNDLSVWLPGSGYSAADFYDLVRSLGGDMVEQVTLVDEFTHPKSGRASHCYRIVYRHMERTLTQAEVNRLHGAIGAAATEQLGVQVR</sequence>
<evidence type="ECO:0000256" key="1">
    <source>
        <dbReference type="ARBA" id="ARBA00000469"/>
    </source>
</evidence>
<dbReference type="GO" id="GO:0016509">
    <property type="term" value="F:long-chain (3S)-3-hydroxyacyl-CoA dehydrogenase (NAD+) activity"/>
    <property type="evidence" value="ECO:0007669"/>
    <property type="project" value="UniProtKB-EC"/>
</dbReference>
<dbReference type="EC" id="4.2.1.17" evidence="9"/>
<evidence type="ECO:0000256" key="5">
    <source>
        <dbReference type="ARBA" id="ARBA00007005"/>
    </source>
</evidence>
<keyword evidence="21" id="KW-0007">Acetylation</keyword>
<keyword evidence="14" id="KW-0808">Transferase</keyword>
<evidence type="ECO:0000256" key="16">
    <source>
        <dbReference type="ARBA" id="ARBA00022792"/>
    </source>
</evidence>
<dbReference type="InterPro" id="IPR045864">
    <property type="entry name" value="aa-tRNA-synth_II/BPL/LPL"/>
</dbReference>
<protein>
    <recommendedName>
        <fullName evidence="50">Phenylalanine--tRNA ligase, mitochondrial</fullName>
        <ecNumber evidence="48">1.1.1.211</ecNumber>
        <ecNumber evidence="9">4.2.1.17</ecNumber>
        <ecNumber evidence="10">6.1.1.20</ecNumber>
    </recommendedName>
    <alternativeName>
        <fullName evidence="51">Monolysocardiolipin acyltransferase</fullName>
    </alternativeName>
    <alternativeName>
        <fullName evidence="30">Phenylalanyl-tRNA synthetase</fullName>
    </alternativeName>
    <alternativeName>
        <fullName evidence="52">TP-alpha</fullName>
    </alternativeName>
    <alternativeName>
        <fullName evidence="49">Trifunctional enzyme subunit alpha, mitochondrial</fullName>
    </alternativeName>
</protein>
<evidence type="ECO:0000256" key="17">
    <source>
        <dbReference type="ARBA" id="ARBA00022832"/>
    </source>
</evidence>
<dbReference type="EC" id="6.1.1.20" evidence="10"/>
<dbReference type="InterPro" id="IPR006108">
    <property type="entry name" value="3HC_DH_C"/>
</dbReference>
<evidence type="ECO:0000256" key="28">
    <source>
        <dbReference type="ARBA" id="ARBA00023239"/>
    </source>
</evidence>
<keyword evidence="12" id="KW-0597">Phosphoprotein</keyword>
<comment type="caution">
    <text evidence="57">The sequence shown here is derived from an EMBL/GenBank/DDBJ whole genome shotgun (WGS) entry which is preliminary data.</text>
</comment>
<keyword evidence="29" id="KW-0511">Multifunctional enzyme</keyword>
<evidence type="ECO:0000256" key="27">
    <source>
        <dbReference type="ARBA" id="ARBA00023146"/>
    </source>
</evidence>
<dbReference type="PROSITE" id="PS00067">
    <property type="entry name" value="3HCDH"/>
    <property type="match status" value="1"/>
</dbReference>
<evidence type="ECO:0000256" key="50">
    <source>
        <dbReference type="ARBA" id="ARBA00073229"/>
    </source>
</evidence>
<keyword evidence="20" id="KW-0809">Transit peptide</keyword>
<evidence type="ECO:0000256" key="21">
    <source>
        <dbReference type="ARBA" id="ARBA00022990"/>
    </source>
</evidence>
<comment type="catalytic activity">
    <reaction evidence="34">
        <text>tRNA(Phe) + L-phenylalanine + ATP = L-phenylalanyl-tRNA(Phe) + AMP + diphosphate + H(+)</text>
        <dbReference type="Rhea" id="RHEA:19413"/>
        <dbReference type="Rhea" id="RHEA-COMP:9668"/>
        <dbReference type="Rhea" id="RHEA-COMP:9699"/>
        <dbReference type="ChEBI" id="CHEBI:15378"/>
        <dbReference type="ChEBI" id="CHEBI:30616"/>
        <dbReference type="ChEBI" id="CHEBI:33019"/>
        <dbReference type="ChEBI" id="CHEBI:58095"/>
        <dbReference type="ChEBI" id="CHEBI:78442"/>
        <dbReference type="ChEBI" id="CHEBI:78531"/>
        <dbReference type="ChEBI" id="CHEBI:456215"/>
        <dbReference type="EC" id="6.1.1.20"/>
    </reaction>
</comment>
<comment type="catalytic activity">
    <reaction evidence="40">
        <text>(3S)-hydroxyoctanoyl-CoA + NAD(+) = 3-oxooctanoyl-CoA + NADH + H(+)</text>
        <dbReference type="Rhea" id="RHEA:31195"/>
        <dbReference type="ChEBI" id="CHEBI:15378"/>
        <dbReference type="ChEBI" id="CHEBI:57540"/>
        <dbReference type="ChEBI" id="CHEBI:57945"/>
        <dbReference type="ChEBI" id="CHEBI:62617"/>
        <dbReference type="ChEBI" id="CHEBI:62619"/>
    </reaction>
    <physiologicalReaction direction="left-to-right" evidence="40">
        <dbReference type="Rhea" id="RHEA:31196"/>
    </physiologicalReaction>
</comment>
<organism evidence="57 58">
    <name type="scientific">Amphibalanus amphitrite</name>
    <name type="common">Striped barnacle</name>
    <name type="synonym">Balanus amphitrite</name>
    <dbReference type="NCBI Taxonomy" id="1232801"/>
    <lineage>
        <taxon>Eukaryota</taxon>
        <taxon>Metazoa</taxon>
        <taxon>Ecdysozoa</taxon>
        <taxon>Arthropoda</taxon>
        <taxon>Crustacea</taxon>
        <taxon>Multicrustacea</taxon>
        <taxon>Cirripedia</taxon>
        <taxon>Thoracica</taxon>
        <taxon>Thoracicalcarea</taxon>
        <taxon>Balanomorpha</taxon>
        <taxon>Balanoidea</taxon>
        <taxon>Balanidae</taxon>
        <taxon>Amphibalaninae</taxon>
        <taxon>Amphibalanus</taxon>
    </lineage>
</organism>
<comment type="catalytic activity">
    <reaction evidence="37">
        <text>a long-chain (3S)-3-hydroxy fatty acyl-CoA + NAD(+) = a long-chain 3-oxo-fatty acyl-CoA + NADH + H(+)</text>
        <dbReference type="Rhea" id="RHEA:52656"/>
        <dbReference type="ChEBI" id="CHEBI:15378"/>
        <dbReference type="ChEBI" id="CHEBI:57540"/>
        <dbReference type="ChEBI" id="CHEBI:57945"/>
        <dbReference type="ChEBI" id="CHEBI:136757"/>
        <dbReference type="ChEBI" id="CHEBI:136758"/>
        <dbReference type="EC" id="1.1.1.211"/>
    </reaction>
    <physiologicalReaction direction="left-to-right" evidence="37">
        <dbReference type="Rhea" id="RHEA:52657"/>
    </physiologicalReaction>
</comment>
<dbReference type="PROSITE" id="PS51447">
    <property type="entry name" value="FDX_ACB"/>
    <property type="match status" value="1"/>
</dbReference>
<dbReference type="FunFam" id="3.40.50.720:FF:000009">
    <property type="entry name" value="Fatty oxidation complex, alpha subunit"/>
    <property type="match status" value="1"/>
</dbReference>
<keyword evidence="11" id="KW-0488">Methylation</keyword>
<evidence type="ECO:0000256" key="9">
    <source>
        <dbReference type="ARBA" id="ARBA00012076"/>
    </source>
</evidence>
<evidence type="ECO:0000259" key="55">
    <source>
        <dbReference type="PROSITE" id="PS50862"/>
    </source>
</evidence>
<comment type="catalytic activity">
    <reaction evidence="33">
        <text>(3S)-hydroxydecanoyl-CoA + NAD(+) = 3-oxodecanoyl-CoA + NADH + H(+)</text>
        <dbReference type="Rhea" id="RHEA:31187"/>
        <dbReference type="ChEBI" id="CHEBI:15378"/>
        <dbReference type="ChEBI" id="CHEBI:57540"/>
        <dbReference type="ChEBI" id="CHEBI:57945"/>
        <dbReference type="ChEBI" id="CHEBI:62548"/>
        <dbReference type="ChEBI" id="CHEBI:62616"/>
    </reaction>
    <physiologicalReaction direction="left-to-right" evidence="33">
        <dbReference type="Rhea" id="RHEA:31188"/>
    </physiologicalReaction>
</comment>
<dbReference type="InterPro" id="IPR006176">
    <property type="entry name" value="3-OHacyl-CoA_DH_NAD-bd"/>
</dbReference>
<evidence type="ECO:0000256" key="22">
    <source>
        <dbReference type="ARBA" id="ARBA00023002"/>
    </source>
</evidence>
<dbReference type="AlphaFoldDB" id="A0A6A4VK72"/>
<evidence type="ECO:0000256" key="52">
    <source>
        <dbReference type="ARBA" id="ARBA00083277"/>
    </source>
</evidence>
<evidence type="ECO:0000256" key="14">
    <source>
        <dbReference type="ARBA" id="ARBA00022679"/>
    </source>
</evidence>
<comment type="similarity">
    <text evidence="7">In the N-terminal section; belongs to the enoyl-CoA hydratase/isomerase family.</text>
</comment>
<evidence type="ECO:0000256" key="54">
    <source>
        <dbReference type="PIRSR" id="PIRSR612803-2"/>
    </source>
</evidence>
<dbReference type="SUPFAM" id="SSF54991">
    <property type="entry name" value="Anticodon-binding domain of PheRS"/>
    <property type="match status" value="1"/>
</dbReference>
<evidence type="ECO:0000256" key="37">
    <source>
        <dbReference type="ARBA" id="ARBA00050446"/>
    </source>
</evidence>
<evidence type="ECO:0000313" key="58">
    <source>
        <dbReference type="Proteomes" id="UP000440578"/>
    </source>
</evidence>
<dbReference type="SUPFAM" id="SSF51735">
    <property type="entry name" value="NAD(P)-binding Rossmann-fold domains"/>
    <property type="match status" value="1"/>
</dbReference>
<dbReference type="FunFam" id="3.30.70.380:FF:000002">
    <property type="entry name" value="phenylalanine--tRNA ligase, mitochondrial"/>
    <property type="match status" value="1"/>
</dbReference>
<evidence type="ECO:0000256" key="42">
    <source>
        <dbReference type="ARBA" id="ARBA00052834"/>
    </source>
</evidence>
<dbReference type="SUPFAM" id="SSF52096">
    <property type="entry name" value="ClpP/crotonase"/>
    <property type="match status" value="1"/>
</dbReference>
<evidence type="ECO:0000256" key="18">
    <source>
        <dbReference type="ARBA" id="ARBA00022840"/>
    </source>
</evidence>
<dbReference type="InterPro" id="IPR006195">
    <property type="entry name" value="aa-tRNA-synth_II"/>
</dbReference>
<keyword evidence="15" id="KW-0547">Nucleotide-binding</keyword>
<dbReference type="OrthoDB" id="4457at2759"/>
<comment type="catalytic activity">
    <reaction evidence="36">
        <text>1'-[1,2-di-(9Z,12Z-octadecadienoyl)-sn-glycero-3-phospho]-3'-[1-(9Z,12Z-octadecadienoyl)-sn-glycero-3-phospho]-glycerol + (9Z,12Z)-octadecadienoyl-CoA = 1',3'-bis-[1,2-di-(9Z,12Z-octadecadienoyl)-sn-glycero-3-phospho]-glycerol + CoA</text>
        <dbReference type="Rhea" id="RHEA:43672"/>
        <dbReference type="ChEBI" id="CHEBI:57287"/>
        <dbReference type="ChEBI" id="CHEBI:57383"/>
        <dbReference type="ChEBI" id="CHEBI:83580"/>
        <dbReference type="ChEBI" id="CHEBI:83581"/>
    </reaction>
    <physiologicalReaction direction="left-to-right" evidence="36">
        <dbReference type="Rhea" id="RHEA:43673"/>
    </physiologicalReaction>
</comment>
<dbReference type="GO" id="GO:0006635">
    <property type="term" value="P:fatty acid beta-oxidation"/>
    <property type="evidence" value="ECO:0007669"/>
    <property type="project" value="UniProtKB-UniPathway"/>
</dbReference>
<evidence type="ECO:0000256" key="19">
    <source>
        <dbReference type="ARBA" id="ARBA00022917"/>
    </source>
</evidence>
<dbReference type="GO" id="GO:0000049">
    <property type="term" value="F:tRNA binding"/>
    <property type="evidence" value="ECO:0007669"/>
    <property type="project" value="InterPro"/>
</dbReference>
<comment type="subunit">
    <text evidence="8">Monomer.</text>
</comment>
<evidence type="ECO:0000256" key="49">
    <source>
        <dbReference type="ARBA" id="ARBA00068347"/>
    </source>
</evidence>
<evidence type="ECO:0000256" key="53">
    <source>
        <dbReference type="PIRSR" id="PIRSR612803-1"/>
    </source>
</evidence>
<dbReference type="InterPro" id="IPR008927">
    <property type="entry name" value="6-PGluconate_DH-like_C_sf"/>
</dbReference>
<comment type="catalytic activity">
    <reaction evidence="44">
        <text>(3S)-3-hydroxydodecanoyl-CoA + NAD(+) = 3-oxododecanoyl-CoA + NADH + H(+)</text>
        <dbReference type="Rhea" id="RHEA:31179"/>
        <dbReference type="ChEBI" id="CHEBI:15378"/>
        <dbReference type="ChEBI" id="CHEBI:57540"/>
        <dbReference type="ChEBI" id="CHEBI:57945"/>
        <dbReference type="ChEBI" id="CHEBI:62558"/>
        <dbReference type="ChEBI" id="CHEBI:62615"/>
    </reaction>
    <physiologicalReaction direction="left-to-right" evidence="44">
        <dbReference type="Rhea" id="RHEA:31180"/>
    </physiologicalReaction>
</comment>
<feature type="site" description="Important for long-chain enoyl-CoA hydratase activity" evidence="54">
    <location>
        <position position="173"/>
    </location>
</feature>
<dbReference type="GO" id="GO:0006432">
    <property type="term" value="P:phenylalanyl-tRNA aminoacylation"/>
    <property type="evidence" value="ECO:0007669"/>
    <property type="project" value="InterPro"/>
</dbReference>
<keyword evidence="19" id="KW-0648">Protein biosynthesis</keyword>
<feature type="domain" description="FDX-ACB" evidence="56">
    <location>
        <begin position="1125"/>
        <end position="1217"/>
    </location>
</feature>
<dbReference type="PANTHER" id="PTHR43612">
    <property type="entry name" value="TRIFUNCTIONAL ENZYME SUBUNIT ALPHA"/>
    <property type="match status" value="1"/>
</dbReference>
<keyword evidence="26" id="KW-0472">Membrane</keyword>
<evidence type="ECO:0000256" key="36">
    <source>
        <dbReference type="ARBA" id="ARBA00050222"/>
    </source>
</evidence>
<dbReference type="InterPro" id="IPR036690">
    <property type="entry name" value="Fdx_antiC-bd_sf"/>
</dbReference>
<evidence type="ECO:0000256" key="40">
    <source>
        <dbReference type="ARBA" id="ARBA00052224"/>
    </source>
</evidence>
<accession>A0A6A4VK72</accession>
<feature type="domain" description="Aminoacyl-transfer RNA synthetases class-II family profile" evidence="55">
    <location>
        <begin position="855"/>
        <end position="1139"/>
    </location>
</feature>
<evidence type="ECO:0000256" key="41">
    <source>
        <dbReference type="ARBA" id="ARBA00052711"/>
    </source>
</evidence>
<evidence type="ECO:0000256" key="33">
    <source>
        <dbReference type="ARBA" id="ARBA00048361"/>
    </source>
</evidence>
<dbReference type="InterPro" id="IPR050136">
    <property type="entry name" value="FA_oxidation_alpha_subunit"/>
</dbReference>
<evidence type="ECO:0000256" key="32">
    <source>
        <dbReference type="ARBA" id="ARBA00047613"/>
    </source>
</evidence>
<evidence type="ECO:0000256" key="10">
    <source>
        <dbReference type="ARBA" id="ARBA00012814"/>
    </source>
</evidence>
<dbReference type="Pfam" id="PF02737">
    <property type="entry name" value="3HCDH_N"/>
    <property type="match status" value="1"/>
</dbReference>
<name>A0A6A4VK72_AMPAM</name>
<comment type="function">
    <text evidence="46">Is responsible for the charging of tRNA(Phe) with phenylalanine in mitochondrial translation. To a lesser extent, also catalyzes direct attachment of m-Tyr (an oxidized version of Phe) to tRNA(Phe), thereby opening the way for delivery of the misacylated tRNA to the ribosome and incorporation of ROS-damaged amino acid into proteins.</text>
</comment>
<dbReference type="SUPFAM" id="SSF55681">
    <property type="entry name" value="Class II aaRS and biotin synthetases"/>
    <property type="match status" value="1"/>
</dbReference>
<dbReference type="GO" id="GO:0070403">
    <property type="term" value="F:NAD+ binding"/>
    <property type="evidence" value="ECO:0007669"/>
    <property type="project" value="InterPro"/>
</dbReference>
<dbReference type="GO" id="GO:0004300">
    <property type="term" value="F:enoyl-CoA hydratase activity"/>
    <property type="evidence" value="ECO:0007669"/>
    <property type="project" value="UniProtKB-EC"/>
</dbReference>
<feature type="site" description="Important for long-chain enoyl-CoA hydratase activity" evidence="54">
    <location>
        <position position="152"/>
    </location>
</feature>
<evidence type="ECO:0000256" key="34">
    <source>
        <dbReference type="ARBA" id="ARBA00049255"/>
    </source>
</evidence>
<comment type="catalytic activity">
    <reaction evidence="42">
        <text>(3S)-hydroxytetradecanoyl-CoA + NAD(+) = 3-oxotetradecanoyl-CoA + NADH + H(+)</text>
        <dbReference type="Rhea" id="RHEA:31167"/>
        <dbReference type="ChEBI" id="CHEBI:15378"/>
        <dbReference type="ChEBI" id="CHEBI:57540"/>
        <dbReference type="ChEBI" id="CHEBI:57945"/>
        <dbReference type="ChEBI" id="CHEBI:62543"/>
        <dbReference type="ChEBI" id="CHEBI:62614"/>
    </reaction>
    <physiologicalReaction direction="left-to-right" evidence="42">
        <dbReference type="Rhea" id="RHEA:31168"/>
    </physiologicalReaction>
</comment>
<dbReference type="CDD" id="cd00496">
    <property type="entry name" value="PheRS_alpha_core"/>
    <property type="match status" value="1"/>
</dbReference>
<evidence type="ECO:0000256" key="29">
    <source>
        <dbReference type="ARBA" id="ARBA00023268"/>
    </source>
</evidence>
<keyword evidence="27" id="KW-0030">Aminoacyl-tRNA synthetase</keyword>
<dbReference type="InterPro" id="IPR004530">
    <property type="entry name" value="Phe-tRNA-synth_IIc_mito"/>
</dbReference>
<keyword evidence="23" id="KW-0520">NAD</keyword>
<comment type="catalytic activity">
    <reaction evidence="43">
        <text>1'-[1,2-di-(9Z,12Z-octadecadienoyl)-sn-glycero-3-phospho]-3'-[1-(9Z,12Z-octadecadienoyl)-sn-glycero-3-phospho]-glycerol + (9Z)-octadecenoyl-CoA = 1'-[1,2-di-(9Z,12Z-octadecadienoyl)-sn-glycero-3-phospho]-3'-[1-(9Z,12Z-octadecadienoyl)-2-(9Z-octadecenoyl)-sn-glycero-3-phospho]-glycerol + CoA</text>
        <dbReference type="Rhea" id="RHEA:43676"/>
        <dbReference type="ChEBI" id="CHEBI:57287"/>
        <dbReference type="ChEBI" id="CHEBI:57387"/>
        <dbReference type="ChEBI" id="CHEBI:83580"/>
        <dbReference type="ChEBI" id="CHEBI:83582"/>
    </reaction>
    <physiologicalReaction direction="left-to-right" evidence="43">
        <dbReference type="Rhea" id="RHEA:43677"/>
    </physiologicalReaction>
</comment>
<evidence type="ECO:0000256" key="43">
    <source>
        <dbReference type="ARBA" id="ARBA00052860"/>
    </source>
</evidence>
<dbReference type="GO" id="GO:0005524">
    <property type="term" value="F:ATP binding"/>
    <property type="evidence" value="ECO:0007669"/>
    <property type="project" value="UniProtKB-KW"/>
</dbReference>